<gene>
    <name evidence="2" type="ORF">BU23DRAFT_128777</name>
</gene>
<feature type="compositionally biased region" description="Polar residues" evidence="1">
    <location>
        <begin position="388"/>
        <end position="400"/>
    </location>
</feature>
<organism evidence="2 3">
    <name type="scientific">Bimuria novae-zelandiae CBS 107.79</name>
    <dbReference type="NCBI Taxonomy" id="1447943"/>
    <lineage>
        <taxon>Eukaryota</taxon>
        <taxon>Fungi</taxon>
        <taxon>Dikarya</taxon>
        <taxon>Ascomycota</taxon>
        <taxon>Pezizomycotina</taxon>
        <taxon>Dothideomycetes</taxon>
        <taxon>Pleosporomycetidae</taxon>
        <taxon>Pleosporales</taxon>
        <taxon>Massarineae</taxon>
        <taxon>Didymosphaeriaceae</taxon>
        <taxon>Bimuria</taxon>
    </lineage>
</organism>
<proteinExistence type="predicted"/>
<feature type="region of interest" description="Disordered" evidence="1">
    <location>
        <begin position="466"/>
        <end position="504"/>
    </location>
</feature>
<feature type="compositionally biased region" description="Polar residues" evidence="1">
    <location>
        <begin position="420"/>
        <end position="437"/>
    </location>
</feature>
<name>A0A6A5VAG3_9PLEO</name>
<feature type="region of interest" description="Disordered" evidence="1">
    <location>
        <begin position="420"/>
        <end position="450"/>
    </location>
</feature>
<protein>
    <submittedName>
        <fullName evidence="2">Uncharacterized protein</fullName>
    </submittedName>
</protein>
<feature type="region of interest" description="Disordered" evidence="1">
    <location>
        <begin position="337"/>
        <end position="401"/>
    </location>
</feature>
<dbReference type="EMBL" id="ML976679">
    <property type="protein sequence ID" value="KAF1973690.1"/>
    <property type="molecule type" value="Genomic_DNA"/>
</dbReference>
<evidence type="ECO:0000256" key="1">
    <source>
        <dbReference type="SAM" id="MobiDB-lite"/>
    </source>
</evidence>
<keyword evidence="3" id="KW-1185">Reference proteome</keyword>
<reference evidence="2" key="1">
    <citation type="journal article" date="2020" name="Stud. Mycol.">
        <title>101 Dothideomycetes genomes: a test case for predicting lifestyles and emergence of pathogens.</title>
        <authorList>
            <person name="Haridas S."/>
            <person name="Albert R."/>
            <person name="Binder M."/>
            <person name="Bloem J."/>
            <person name="Labutti K."/>
            <person name="Salamov A."/>
            <person name="Andreopoulos B."/>
            <person name="Baker S."/>
            <person name="Barry K."/>
            <person name="Bills G."/>
            <person name="Bluhm B."/>
            <person name="Cannon C."/>
            <person name="Castanera R."/>
            <person name="Culley D."/>
            <person name="Daum C."/>
            <person name="Ezra D."/>
            <person name="Gonzalez J."/>
            <person name="Henrissat B."/>
            <person name="Kuo A."/>
            <person name="Liang C."/>
            <person name="Lipzen A."/>
            <person name="Lutzoni F."/>
            <person name="Magnuson J."/>
            <person name="Mondo S."/>
            <person name="Nolan M."/>
            <person name="Ohm R."/>
            <person name="Pangilinan J."/>
            <person name="Park H.-J."/>
            <person name="Ramirez L."/>
            <person name="Alfaro M."/>
            <person name="Sun H."/>
            <person name="Tritt A."/>
            <person name="Yoshinaga Y."/>
            <person name="Zwiers L.-H."/>
            <person name="Turgeon B."/>
            <person name="Goodwin S."/>
            <person name="Spatafora J."/>
            <person name="Crous P."/>
            <person name="Grigoriev I."/>
        </authorList>
    </citation>
    <scope>NUCLEOTIDE SEQUENCE</scope>
    <source>
        <strain evidence="2">CBS 107.79</strain>
    </source>
</reference>
<feature type="region of interest" description="Disordered" evidence="1">
    <location>
        <begin position="1"/>
        <end position="48"/>
    </location>
</feature>
<sequence>MNSWLRRLRGEHDEPNEDHGNRPSQVERSRAKPRLRPVEPTPKDPNAPLKRLQLRQKCLYERTMPGEAFVSAHVNRLQHGYYQTKALHEGPLNNVYFVSVHFVFHPKDHHHHRFRAATIKVSVHGHFKSSTDFEIEKGWYNPPRSHPRILKHAPELIYGAVSPENLQWNFNLSSSLGVSQAPLSASLNPSGGVKKTYKVYDMMSAQGSLRVLKSPLGSDFDVDDGMAVWTLEENQTQRSGLPREFDFVMLVHKPDDVKKVYLSVDLDATISSWHGDYPEWYTNLSRYLPNVDYTLDMDTEIGQKFLPEKPGRGFNFADLPHALDQYVCMPGTMYPTADTNSDDLGSGDQGWKRYRDYEPRRPTNDYRVSVPAPTTSPEPMSSDKHITTGGQQPVPASTPHQFVLPDTLNVKVTLEHSIPRSPTTYRYSGSPLSQQDPARQHSIRRRRSRSELKEYGVQQALHALAGDTLKENDKSAPKRAPNVVNARGDGDCSQRLGLRNMSIR</sequence>
<evidence type="ECO:0000313" key="3">
    <source>
        <dbReference type="Proteomes" id="UP000800036"/>
    </source>
</evidence>
<evidence type="ECO:0000313" key="2">
    <source>
        <dbReference type="EMBL" id="KAF1973690.1"/>
    </source>
</evidence>
<dbReference type="OrthoDB" id="4497018at2759"/>
<dbReference type="AlphaFoldDB" id="A0A6A5VAG3"/>
<feature type="compositionally biased region" description="Basic and acidic residues" evidence="1">
    <location>
        <begin position="350"/>
        <end position="364"/>
    </location>
</feature>
<accession>A0A6A5VAG3</accession>
<dbReference type="Proteomes" id="UP000800036">
    <property type="component" value="Unassembled WGS sequence"/>
</dbReference>
<feature type="compositionally biased region" description="Basic and acidic residues" evidence="1">
    <location>
        <begin position="8"/>
        <end position="30"/>
    </location>
</feature>